<keyword evidence="2" id="KW-1133">Transmembrane helix</keyword>
<evidence type="ECO:0000313" key="9">
    <source>
        <dbReference type="Proteomes" id="UP000251314"/>
    </source>
</evidence>
<dbReference type="InterPro" id="IPR019734">
    <property type="entry name" value="TPR_rpt"/>
</dbReference>
<dbReference type="EMBL" id="MJFZ01000161">
    <property type="protein sequence ID" value="RAW35670.1"/>
    <property type="molecule type" value="Genomic_DNA"/>
</dbReference>
<gene>
    <name evidence="8" type="ORF">PC110_g8044</name>
    <name evidence="3" type="ORF">PC113_g5934</name>
    <name evidence="4" type="ORF">PC115_g5007</name>
    <name evidence="5" type="ORF">PC117_g5918</name>
    <name evidence="6" type="ORF">PC118_g4564</name>
    <name evidence="7" type="ORF">PC129_g2823</name>
</gene>
<keyword evidence="2" id="KW-0812">Transmembrane</keyword>
<reference evidence="3" key="2">
    <citation type="submission" date="2018-10" db="EMBL/GenBank/DDBJ databases">
        <title>Effector identification in a new, highly contiguous assembly of the strawberry crown rot pathogen Phytophthora cactorum.</title>
        <authorList>
            <person name="Armitage A.D."/>
            <person name="Nellist C.F."/>
            <person name="Bates H."/>
            <person name="Vickerstaff R.J."/>
            <person name="Harrison R.J."/>
        </authorList>
    </citation>
    <scope>NUCLEOTIDE SEQUENCE</scope>
    <source>
        <strain evidence="3">15-7</strain>
        <strain evidence="4">4032</strain>
        <strain evidence="5">4040</strain>
        <strain evidence="6">P415</strain>
        <strain evidence="7">P421</strain>
    </source>
</reference>
<evidence type="ECO:0000313" key="4">
    <source>
        <dbReference type="EMBL" id="KAG2934908.1"/>
    </source>
</evidence>
<feature type="repeat" description="TPR" evidence="1">
    <location>
        <begin position="128"/>
        <end position="161"/>
    </location>
</feature>
<name>A0A329SG66_9STRA</name>
<evidence type="ECO:0000313" key="3">
    <source>
        <dbReference type="EMBL" id="KAG2862852.1"/>
    </source>
</evidence>
<dbReference type="Proteomes" id="UP000774804">
    <property type="component" value="Unassembled WGS sequence"/>
</dbReference>
<evidence type="ECO:0000313" key="8">
    <source>
        <dbReference type="EMBL" id="RAW35670.1"/>
    </source>
</evidence>
<keyword evidence="9" id="KW-1185">Reference proteome</keyword>
<evidence type="ECO:0000313" key="5">
    <source>
        <dbReference type="EMBL" id="KAG2948592.1"/>
    </source>
</evidence>
<evidence type="ECO:0008006" key="10">
    <source>
        <dbReference type="Google" id="ProtNLM"/>
    </source>
</evidence>
<reference evidence="8 9" key="1">
    <citation type="submission" date="2018-01" db="EMBL/GenBank/DDBJ databases">
        <title>Draft genome of the strawberry crown rot pathogen Phytophthora cactorum.</title>
        <authorList>
            <person name="Armitage A.D."/>
            <person name="Lysoe E."/>
            <person name="Nellist C.F."/>
            <person name="Harrison R.J."/>
            <person name="Brurberg M.B."/>
        </authorList>
    </citation>
    <scope>NUCLEOTIDE SEQUENCE [LARGE SCALE GENOMIC DNA]</scope>
    <source>
        <strain evidence="8 9">10300</strain>
    </source>
</reference>
<dbReference type="Gene3D" id="1.25.40.10">
    <property type="entry name" value="Tetratricopeptide repeat domain"/>
    <property type="match status" value="3"/>
</dbReference>
<evidence type="ECO:0000256" key="2">
    <source>
        <dbReference type="SAM" id="Phobius"/>
    </source>
</evidence>
<dbReference type="EMBL" id="RCMI01000099">
    <property type="protein sequence ID" value="KAG2934908.1"/>
    <property type="molecule type" value="Genomic_DNA"/>
</dbReference>
<dbReference type="VEuPathDB" id="FungiDB:PC110_g8044"/>
<proteinExistence type="predicted"/>
<evidence type="ECO:0000313" key="7">
    <source>
        <dbReference type="EMBL" id="KAG3226590.1"/>
    </source>
</evidence>
<dbReference type="EMBL" id="RCMK01000107">
    <property type="protein sequence ID" value="KAG2948592.1"/>
    <property type="molecule type" value="Genomic_DNA"/>
</dbReference>
<dbReference type="Pfam" id="PF00515">
    <property type="entry name" value="TPR_1"/>
    <property type="match status" value="1"/>
</dbReference>
<dbReference type="PANTHER" id="PTHR46014:SF1">
    <property type="entry name" value="TETRATRICOPEPTIDE REPEAT PROTEIN 1"/>
    <property type="match status" value="1"/>
</dbReference>
<dbReference type="EMBL" id="RCML01000087">
    <property type="protein sequence ID" value="KAG2992408.1"/>
    <property type="molecule type" value="Genomic_DNA"/>
</dbReference>
<dbReference type="EMBL" id="RCMG01000118">
    <property type="protein sequence ID" value="KAG2862852.1"/>
    <property type="molecule type" value="Genomic_DNA"/>
</dbReference>
<dbReference type="PANTHER" id="PTHR46014">
    <property type="entry name" value="TETRATRICOPEPTIDE REPEAT PROTEIN 1"/>
    <property type="match status" value="1"/>
</dbReference>
<dbReference type="SMART" id="SM00028">
    <property type="entry name" value="TPR"/>
    <property type="match status" value="6"/>
</dbReference>
<dbReference type="SUPFAM" id="SSF48452">
    <property type="entry name" value="TPR-like"/>
    <property type="match status" value="3"/>
</dbReference>
<keyword evidence="2" id="KW-0472">Membrane</keyword>
<dbReference type="Proteomes" id="UP000697107">
    <property type="component" value="Unassembled WGS sequence"/>
</dbReference>
<dbReference type="PROSITE" id="PS50005">
    <property type="entry name" value="TPR"/>
    <property type="match status" value="1"/>
</dbReference>
<evidence type="ECO:0000313" key="6">
    <source>
        <dbReference type="EMBL" id="KAG2992408.1"/>
    </source>
</evidence>
<dbReference type="InterPro" id="IPR011990">
    <property type="entry name" value="TPR-like_helical_dom_sf"/>
</dbReference>
<dbReference type="STRING" id="29920.A0A329SG66"/>
<dbReference type="InterPro" id="IPR052769">
    <property type="entry name" value="TPR_domain_protein"/>
</dbReference>
<dbReference type="Proteomes" id="UP000735874">
    <property type="component" value="Unassembled WGS sequence"/>
</dbReference>
<protein>
    <recommendedName>
        <fullName evidence="10">Tetratricopeptide repeat</fullName>
    </recommendedName>
</protein>
<comment type="caution">
    <text evidence="8">The sequence shown here is derived from an EMBL/GenBank/DDBJ whole genome shotgun (WGS) entry which is preliminary data.</text>
</comment>
<dbReference type="AlphaFoldDB" id="A0A329SG66"/>
<dbReference type="Proteomes" id="UP000760860">
    <property type="component" value="Unassembled WGS sequence"/>
</dbReference>
<sequence>MAGKSGDVTDEEDMDVDVDAQARLQNVTLGMKQQADELLLANKLDKALTLYRELLMHLTRSQVTLLQQRELAISCHMNVLAVLGKAKRWSSVVTEASEALNVFEELQGAQGATDIPFEEQQRENVVLARAYYFRGFAYLKLGTFQPAQQDFRRALELNPEDETIQNDYKELQTALQAEQRVKQFLATSMKLFQAGNYKAAVEACVSALRESQALQKTELTGLIHGNLAAIYVKIKDDAKAIDHYKRTMLLTRCGDKPTAAQNERVYDILDSLAGCYSRKRDYSSALSVIEDQIKLFPSCPDRNDREGMMYLNGGRICYTMARYAQAEEHLEKGYRVSLKASNQLDTALNCAYWLSKAYAKNSKIEKAMETLDTTISEAEKEANAAIITDLLEKLLLARLDLLNPETNASATECDLFKDQRRETQLWQTLEYFDRKRQICGHVRAAEVLLNFLKSKEGPRNEQDRSEMLRAVALTDCVNIGKLSSCDATSFMKLALAKVDMTISQSSADRRDAKDLLAKLLLDLEVPGGADPSCRQHLRATALLKLADVCIDDEDDESDEDVRKFLEEAVDVLHDEDASKAQLGVLLPKIGRWRAAGGNLVGAEEVLEETVELLRNASDSNSDRLYEALVGLCVVQIRLGMLEEAAHVMKEIEALPVAQNANELAIIKDRLQAAVDATQVKAKEPEKVHMFEKQHSASSSHSFLCGISQVWWGRWCGPLIACIAAVAVALFFA</sequence>
<dbReference type="Proteomes" id="UP000251314">
    <property type="component" value="Unassembled WGS sequence"/>
</dbReference>
<evidence type="ECO:0000256" key="1">
    <source>
        <dbReference type="PROSITE-ProRule" id="PRU00339"/>
    </source>
</evidence>
<dbReference type="OrthoDB" id="2017782at2759"/>
<dbReference type="PROSITE" id="PS50293">
    <property type="entry name" value="TPR_REGION"/>
    <property type="match status" value="1"/>
</dbReference>
<dbReference type="EMBL" id="RCMV01000053">
    <property type="protein sequence ID" value="KAG3226590.1"/>
    <property type="molecule type" value="Genomic_DNA"/>
</dbReference>
<keyword evidence="1" id="KW-0802">TPR repeat</keyword>
<accession>A0A329SG66</accession>
<organism evidence="8 9">
    <name type="scientific">Phytophthora cactorum</name>
    <dbReference type="NCBI Taxonomy" id="29920"/>
    <lineage>
        <taxon>Eukaryota</taxon>
        <taxon>Sar</taxon>
        <taxon>Stramenopiles</taxon>
        <taxon>Oomycota</taxon>
        <taxon>Peronosporomycetes</taxon>
        <taxon>Peronosporales</taxon>
        <taxon>Peronosporaceae</taxon>
        <taxon>Phytophthora</taxon>
    </lineage>
</organism>
<dbReference type="Proteomes" id="UP000736787">
    <property type="component" value="Unassembled WGS sequence"/>
</dbReference>
<feature type="transmembrane region" description="Helical" evidence="2">
    <location>
        <begin position="710"/>
        <end position="731"/>
    </location>
</feature>